<sequence>MIFRVLCGSVLGTHAGMPWPWPGVHGFRLRNSWHSNALHFPVKPGLPRQTRNSGTSIVSVLDPADREERFETEALNGAMPLNVNRKDAYLFQILRGLLPRLPLLHAELVEVIAGLGLPPCR</sequence>
<dbReference type="KEGG" id="saci:Sinac_0280"/>
<proteinExistence type="predicted"/>
<dbReference type="Proteomes" id="UP000010798">
    <property type="component" value="Chromosome"/>
</dbReference>
<accession>L0D785</accession>
<gene>
    <name evidence="1" type="ordered locus">Sinac_0280</name>
</gene>
<evidence type="ECO:0000313" key="1">
    <source>
        <dbReference type="EMBL" id="AGA24730.1"/>
    </source>
</evidence>
<dbReference type="AlphaFoldDB" id="L0D785"/>
<protein>
    <submittedName>
        <fullName evidence="1">Uncharacterized protein</fullName>
    </submittedName>
</protein>
<organism evidence="1 2">
    <name type="scientific">Singulisphaera acidiphila (strain ATCC BAA-1392 / DSM 18658 / VKM B-2454 / MOB10)</name>
    <dbReference type="NCBI Taxonomy" id="886293"/>
    <lineage>
        <taxon>Bacteria</taxon>
        <taxon>Pseudomonadati</taxon>
        <taxon>Planctomycetota</taxon>
        <taxon>Planctomycetia</taxon>
        <taxon>Isosphaerales</taxon>
        <taxon>Isosphaeraceae</taxon>
        <taxon>Singulisphaera</taxon>
    </lineage>
</organism>
<dbReference type="HOGENOM" id="CLU_2036483_0_0_0"/>
<evidence type="ECO:0000313" key="2">
    <source>
        <dbReference type="Proteomes" id="UP000010798"/>
    </source>
</evidence>
<reference evidence="1 2" key="1">
    <citation type="submission" date="2012-02" db="EMBL/GenBank/DDBJ databases">
        <title>Complete sequence of chromosome of Singulisphaera acidiphila DSM 18658.</title>
        <authorList>
            <consortium name="US DOE Joint Genome Institute (JGI-PGF)"/>
            <person name="Lucas S."/>
            <person name="Copeland A."/>
            <person name="Lapidus A."/>
            <person name="Glavina del Rio T."/>
            <person name="Dalin E."/>
            <person name="Tice H."/>
            <person name="Bruce D."/>
            <person name="Goodwin L."/>
            <person name="Pitluck S."/>
            <person name="Peters L."/>
            <person name="Ovchinnikova G."/>
            <person name="Chertkov O."/>
            <person name="Kyrpides N."/>
            <person name="Mavromatis K."/>
            <person name="Ivanova N."/>
            <person name="Brettin T."/>
            <person name="Detter J.C."/>
            <person name="Han C."/>
            <person name="Larimer F."/>
            <person name="Land M."/>
            <person name="Hauser L."/>
            <person name="Markowitz V."/>
            <person name="Cheng J.-F."/>
            <person name="Hugenholtz P."/>
            <person name="Woyke T."/>
            <person name="Wu D."/>
            <person name="Tindall B."/>
            <person name="Pomrenke H."/>
            <person name="Brambilla E."/>
            <person name="Klenk H.-P."/>
            <person name="Eisen J.A."/>
        </authorList>
    </citation>
    <scope>NUCLEOTIDE SEQUENCE [LARGE SCALE GENOMIC DNA]</scope>
    <source>
        <strain evidence="2">ATCC BAA-1392 / DSM 18658 / VKM B-2454 / MOB10</strain>
    </source>
</reference>
<keyword evidence="2" id="KW-1185">Reference proteome</keyword>
<dbReference type="EMBL" id="CP003364">
    <property type="protein sequence ID" value="AGA24730.1"/>
    <property type="molecule type" value="Genomic_DNA"/>
</dbReference>
<dbReference type="STRING" id="886293.Sinac_0280"/>
<name>L0D785_SINAD</name>